<evidence type="ECO:0000313" key="2">
    <source>
        <dbReference type="Proteomes" id="UP000692954"/>
    </source>
</evidence>
<evidence type="ECO:0000313" key="1">
    <source>
        <dbReference type="EMBL" id="CAD8116080.1"/>
    </source>
</evidence>
<name>A0A8S1QNK4_9CILI</name>
<organism evidence="1 2">
    <name type="scientific">Paramecium sonneborni</name>
    <dbReference type="NCBI Taxonomy" id="65129"/>
    <lineage>
        <taxon>Eukaryota</taxon>
        <taxon>Sar</taxon>
        <taxon>Alveolata</taxon>
        <taxon>Ciliophora</taxon>
        <taxon>Intramacronucleata</taxon>
        <taxon>Oligohymenophorea</taxon>
        <taxon>Peniculida</taxon>
        <taxon>Parameciidae</taxon>
        <taxon>Paramecium</taxon>
    </lineage>
</organism>
<comment type="caution">
    <text evidence="1">The sequence shown here is derived from an EMBL/GenBank/DDBJ whole genome shotgun (WGS) entry which is preliminary data.</text>
</comment>
<sequence>MSILFQRILNFILESLIFSYKSFLRLFHLIHLLLIQTISKRCNYFTFYSNFVSYFSSLSELLSRRSPFDAVTLQFYLSDLFFSVQTDYGLKQFQFRDIFYYYFINQAYQINNNKKSNYGKGRERLNSREFVQINKSIKLIEGQIEVLDLQAIAFDIFSFISELLINPINSKLREQFYKHNQNHLIDFLVVEQEREIMQLEQNQANKVFESPINEGVLMISFEQILSFAYNTSNICFTDYIKYKIHEIDYFSVADYLVKSVFKVYYQNEQVFNKKQVRRICSIKFLDMKSLNVIF</sequence>
<reference evidence="1" key="1">
    <citation type="submission" date="2021-01" db="EMBL/GenBank/DDBJ databases">
        <authorList>
            <consortium name="Genoscope - CEA"/>
            <person name="William W."/>
        </authorList>
    </citation>
    <scope>NUCLEOTIDE SEQUENCE</scope>
</reference>
<keyword evidence="2" id="KW-1185">Reference proteome</keyword>
<dbReference type="Proteomes" id="UP000692954">
    <property type="component" value="Unassembled WGS sequence"/>
</dbReference>
<dbReference type="EMBL" id="CAJJDN010000110">
    <property type="protein sequence ID" value="CAD8116080.1"/>
    <property type="molecule type" value="Genomic_DNA"/>
</dbReference>
<gene>
    <name evidence="1" type="ORF">PSON_ATCC_30995.1.T1100031</name>
</gene>
<proteinExistence type="predicted"/>
<accession>A0A8S1QNK4</accession>
<protein>
    <submittedName>
        <fullName evidence="1">Uncharacterized protein</fullName>
    </submittedName>
</protein>
<dbReference type="AlphaFoldDB" id="A0A8S1QNK4"/>